<dbReference type="EMBL" id="KN817581">
    <property type="protein sequence ID" value="KJA19129.1"/>
    <property type="molecule type" value="Genomic_DNA"/>
</dbReference>
<evidence type="ECO:0000313" key="1">
    <source>
        <dbReference type="EMBL" id="KJA19129.1"/>
    </source>
</evidence>
<accession>A0A0D2NJR8</accession>
<reference evidence="1" key="1">
    <citation type="submission" date="2014-04" db="EMBL/GenBank/DDBJ databases">
        <title>Evolutionary Origins and Diversification of the Mycorrhizal Mutualists.</title>
        <authorList>
            <consortium name="DOE Joint Genome Institute"/>
            <person name="Kohler A."/>
            <person name="Kuo A."/>
            <person name="Nagy L.G."/>
            <person name="Floudas D."/>
            <person name="Copeland A."/>
            <person name="Barry K.W."/>
            <person name="Cichocki N."/>
            <person name="Veneault-Fourrey C."/>
            <person name="LaButti K."/>
            <person name="Lindquist E.A."/>
            <person name="Lipzen A."/>
            <person name="Lundell T."/>
            <person name="Morin E."/>
            <person name="Murat C."/>
            <person name="Riley R."/>
            <person name="Ohm R."/>
            <person name="Sun H."/>
            <person name="Tunlid A."/>
            <person name="Henrissat B."/>
            <person name="Grigoriev I.V."/>
            <person name="Hibbett D.S."/>
            <person name="Martin F."/>
            <person name="Consortium M.G."/>
        </authorList>
    </citation>
    <scope>NUCLEOTIDE SEQUENCE [LARGE SCALE GENOMIC DNA]</scope>
    <source>
        <strain evidence="1">FD-334 SS-4</strain>
    </source>
</reference>
<gene>
    <name evidence="2" type="ORF">HYPSUDRAFT_40701</name>
    <name evidence="1" type="ORF">HYPSUDRAFT_44597</name>
</gene>
<name>A0A0D2NJR8_HYPSF</name>
<dbReference type="EMBL" id="KN817548">
    <property type="protein sequence ID" value="KJA22637.1"/>
    <property type="molecule type" value="Genomic_DNA"/>
</dbReference>
<evidence type="ECO:0000313" key="2">
    <source>
        <dbReference type="EMBL" id="KJA22637.1"/>
    </source>
</evidence>
<evidence type="ECO:0000313" key="3">
    <source>
        <dbReference type="Proteomes" id="UP000054270"/>
    </source>
</evidence>
<dbReference type="Proteomes" id="UP000054270">
    <property type="component" value="Unassembled WGS sequence"/>
</dbReference>
<sequence>MLIHLSLSIEGADTSYSNILTPTSLEDDSGECERPNSHLCSRVGLVVRYSMLGQVGDG</sequence>
<proteinExistence type="predicted"/>
<dbReference type="AlphaFoldDB" id="A0A0D2NJR8"/>
<organism evidence="1 3">
    <name type="scientific">Hypholoma sublateritium (strain FD-334 SS-4)</name>
    <dbReference type="NCBI Taxonomy" id="945553"/>
    <lineage>
        <taxon>Eukaryota</taxon>
        <taxon>Fungi</taxon>
        <taxon>Dikarya</taxon>
        <taxon>Basidiomycota</taxon>
        <taxon>Agaricomycotina</taxon>
        <taxon>Agaricomycetes</taxon>
        <taxon>Agaricomycetidae</taxon>
        <taxon>Agaricales</taxon>
        <taxon>Agaricineae</taxon>
        <taxon>Strophariaceae</taxon>
        <taxon>Hypholoma</taxon>
    </lineage>
</organism>
<protein>
    <submittedName>
        <fullName evidence="1">Uncharacterized protein</fullName>
    </submittedName>
</protein>
<reference evidence="3" key="2">
    <citation type="submission" date="2014-04" db="EMBL/GenBank/DDBJ databases">
        <title>Evolutionary Origins and Diversification of the Mycorrhizal Mutualists.</title>
        <authorList>
            <consortium name="DOE Joint Genome Institute"/>
            <consortium name="Mycorrhizal Genomics Consortium"/>
            <person name="Kohler A."/>
            <person name="Kuo A."/>
            <person name="Nagy L.G."/>
            <person name="Floudas D."/>
            <person name="Copeland A."/>
            <person name="Barry K.W."/>
            <person name="Cichocki N."/>
            <person name="Veneault-Fourrey C."/>
            <person name="LaButti K."/>
            <person name="Lindquist E.A."/>
            <person name="Lipzen A."/>
            <person name="Lundell T."/>
            <person name="Morin E."/>
            <person name="Murat C."/>
            <person name="Riley R."/>
            <person name="Ohm R."/>
            <person name="Sun H."/>
            <person name="Tunlid A."/>
            <person name="Henrissat B."/>
            <person name="Grigoriev I.V."/>
            <person name="Hibbett D.S."/>
            <person name="Martin F."/>
        </authorList>
    </citation>
    <scope>NUCLEOTIDE SEQUENCE [LARGE SCALE GENOMIC DNA]</scope>
    <source>
        <strain evidence="3">FD-334 SS-4</strain>
    </source>
</reference>
<keyword evidence="3" id="KW-1185">Reference proteome</keyword>